<evidence type="ECO:0000256" key="1">
    <source>
        <dbReference type="ARBA" id="ARBA00004651"/>
    </source>
</evidence>
<dbReference type="PANTHER" id="PTHR43744:SF12">
    <property type="entry name" value="ABC TRANSPORTER PERMEASE PROTEIN MG189-RELATED"/>
    <property type="match status" value="1"/>
</dbReference>
<evidence type="ECO:0000256" key="7">
    <source>
        <dbReference type="RuleBase" id="RU363032"/>
    </source>
</evidence>
<comment type="similarity">
    <text evidence="7">Belongs to the binding-protein-dependent transport system permease family.</text>
</comment>
<dbReference type="EMBL" id="CAKKNS010000001">
    <property type="protein sequence ID" value="CAH0416261.1"/>
    <property type="molecule type" value="Genomic_DNA"/>
</dbReference>
<keyword evidence="5 7" id="KW-1133">Transmembrane helix</keyword>
<reference evidence="9 10" key="1">
    <citation type="submission" date="2021-11" db="EMBL/GenBank/DDBJ databases">
        <authorList>
            <person name="Depoorter E."/>
        </authorList>
    </citation>
    <scope>NUCLEOTIDE SEQUENCE [LARGE SCALE GENOMIC DNA]</scope>
    <source>
        <strain evidence="9 10">LMG 24289</strain>
    </source>
</reference>
<evidence type="ECO:0000313" key="9">
    <source>
        <dbReference type="EMBL" id="CAH0416261.1"/>
    </source>
</evidence>
<dbReference type="CDD" id="cd06261">
    <property type="entry name" value="TM_PBP2"/>
    <property type="match status" value="1"/>
</dbReference>
<feature type="transmembrane region" description="Helical" evidence="7">
    <location>
        <begin position="135"/>
        <end position="156"/>
    </location>
</feature>
<accession>A0ABM8Z616</accession>
<dbReference type="RefSeq" id="WP_230096321.1">
    <property type="nucleotide sequence ID" value="NZ_CAKKNS010000001.1"/>
</dbReference>
<evidence type="ECO:0000256" key="5">
    <source>
        <dbReference type="ARBA" id="ARBA00022989"/>
    </source>
</evidence>
<gene>
    <name evidence="9" type="primary">araQ</name>
    <name evidence="9" type="ORF">WFA24289_00560</name>
</gene>
<keyword evidence="4 7" id="KW-0812">Transmembrane</keyword>
<dbReference type="Gene3D" id="1.10.3720.10">
    <property type="entry name" value="MetI-like"/>
    <property type="match status" value="1"/>
</dbReference>
<organism evidence="9 10">
    <name type="scientific">Periweissella fabaria</name>
    <dbReference type="NCBI Taxonomy" id="546157"/>
    <lineage>
        <taxon>Bacteria</taxon>
        <taxon>Bacillati</taxon>
        <taxon>Bacillota</taxon>
        <taxon>Bacilli</taxon>
        <taxon>Lactobacillales</taxon>
        <taxon>Lactobacillaceae</taxon>
        <taxon>Periweissella</taxon>
    </lineage>
</organism>
<evidence type="ECO:0000256" key="3">
    <source>
        <dbReference type="ARBA" id="ARBA00022475"/>
    </source>
</evidence>
<evidence type="ECO:0000256" key="6">
    <source>
        <dbReference type="ARBA" id="ARBA00023136"/>
    </source>
</evidence>
<feature type="transmembrane region" description="Helical" evidence="7">
    <location>
        <begin position="106"/>
        <end position="129"/>
    </location>
</feature>
<keyword evidence="2 7" id="KW-0813">Transport</keyword>
<feature type="transmembrane region" description="Helical" evidence="7">
    <location>
        <begin position="12"/>
        <end position="32"/>
    </location>
</feature>
<keyword evidence="10" id="KW-1185">Reference proteome</keyword>
<dbReference type="InterPro" id="IPR000515">
    <property type="entry name" value="MetI-like"/>
</dbReference>
<name>A0ABM8Z616_9LACO</name>
<feature type="transmembrane region" description="Helical" evidence="7">
    <location>
        <begin position="242"/>
        <end position="263"/>
    </location>
</feature>
<protein>
    <submittedName>
        <fullName evidence="9">L-arabinose transport system permease protein AraQ</fullName>
    </submittedName>
</protein>
<feature type="domain" description="ABC transmembrane type-1" evidence="8">
    <location>
        <begin position="71"/>
        <end position="263"/>
    </location>
</feature>
<dbReference type="Proteomes" id="UP000789707">
    <property type="component" value="Unassembled WGS sequence"/>
</dbReference>
<keyword evidence="6 7" id="KW-0472">Membrane</keyword>
<feature type="transmembrane region" description="Helical" evidence="7">
    <location>
        <begin position="76"/>
        <end position="94"/>
    </location>
</feature>
<keyword evidence="3" id="KW-1003">Cell membrane</keyword>
<dbReference type="InterPro" id="IPR035906">
    <property type="entry name" value="MetI-like_sf"/>
</dbReference>
<feature type="transmembrane region" description="Helical" evidence="7">
    <location>
        <begin position="194"/>
        <end position="211"/>
    </location>
</feature>
<evidence type="ECO:0000313" key="10">
    <source>
        <dbReference type="Proteomes" id="UP000789707"/>
    </source>
</evidence>
<evidence type="ECO:0000256" key="4">
    <source>
        <dbReference type="ARBA" id="ARBA00022692"/>
    </source>
</evidence>
<dbReference type="PROSITE" id="PS50928">
    <property type="entry name" value="ABC_TM1"/>
    <property type="match status" value="1"/>
</dbReference>
<dbReference type="PANTHER" id="PTHR43744">
    <property type="entry name" value="ABC TRANSPORTER PERMEASE PROTEIN MG189-RELATED-RELATED"/>
    <property type="match status" value="1"/>
</dbReference>
<evidence type="ECO:0000259" key="8">
    <source>
        <dbReference type="PROSITE" id="PS50928"/>
    </source>
</evidence>
<evidence type="ECO:0000256" key="2">
    <source>
        <dbReference type="ARBA" id="ARBA00022448"/>
    </source>
</evidence>
<comment type="subcellular location">
    <subcellularLocation>
        <location evidence="1 7">Cell membrane</location>
        <topology evidence="1 7">Multi-pass membrane protein</topology>
    </subcellularLocation>
</comment>
<dbReference type="Pfam" id="PF00528">
    <property type="entry name" value="BPD_transp_1"/>
    <property type="match status" value="1"/>
</dbReference>
<dbReference type="SUPFAM" id="SSF161098">
    <property type="entry name" value="MetI-like"/>
    <property type="match status" value="1"/>
</dbReference>
<comment type="caution">
    <text evidence="9">The sequence shown here is derived from an EMBL/GenBank/DDBJ whole genome shotgun (WGS) entry which is preliminary data.</text>
</comment>
<sequence length="278" mass="31185">MKKVQKIQGYVLFIILLIIGLLMVYPMIWMLASSVKSANEILNQPLQLIPRTLHFENFTNALKAAPFMQWLWNSTWTTVVIVFMQLFFSSLIAYALTQFKFMGRNVLFAIILATYMLPSATTYIPSYVILGKMNLINSLVGLVVSNLANVFVIFLLRQSFMSVPKGIIEAARSDGASEWTILWQIVVPMNKNSILNATLIGFITNFNGYLWPSLLLNDTKKQVISVGLNSFSNTQGAFNQTFPIIMAGTTIAVVPLIIVYVILQKYFVQSSKTSSIKG</sequence>
<proteinExistence type="inferred from homology"/>